<organism evidence="1">
    <name type="scientific">Arundo donax</name>
    <name type="common">Giant reed</name>
    <name type="synonym">Donax arundinaceus</name>
    <dbReference type="NCBI Taxonomy" id="35708"/>
    <lineage>
        <taxon>Eukaryota</taxon>
        <taxon>Viridiplantae</taxon>
        <taxon>Streptophyta</taxon>
        <taxon>Embryophyta</taxon>
        <taxon>Tracheophyta</taxon>
        <taxon>Spermatophyta</taxon>
        <taxon>Magnoliopsida</taxon>
        <taxon>Liliopsida</taxon>
        <taxon>Poales</taxon>
        <taxon>Poaceae</taxon>
        <taxon>PACMAD clade</taxon>
        <taxon>Arundinoideae</taxon>
        <taxon>Arundineae</taxon>
        <taxon>Arundo</taxon>
    </lineage>
</organism>
<dbReference type="EMBL" id="GBRH01207930">
    <property type="protein sequence ID" value="JAD89965.1"/>
    <property type="molecule type" value="Transcribed_RNA"/>
</dbReference>
<evidence type="ECO:0000313" key="1">
    <source>
        <dbReference type="EMBL" id="JAD89965.1"/>
    </source>
</evidence>
<dbReference type="AlphaFoldDB" id="A0A0A9DWC0"/>
<reference evidence="1" key="1">
    <citation type="submission" date="2014-09" db="EMBL/GenBank/DDBJ databases">
        <authorList>
            <person name="Magalhaes I.L.F."/>
            <person name="Oliveira U."/>
            <person name="Santos F.R."/>
            <person name="Vidigal T.H.D.A."/>
            <person name="Brescovit A.D."/>
            <person name="Santos A.J."/>
        </authorList>
    </citation>
    <scope>NUCLEOTIDE SEQUENCE</scope>
    <source>
        <tissue evidence="1">Shoot tissue taken approximately 20 cm above the soil surface</tissue>
    </source>
</reference>
<proteinExistence type="predicted"/>
<name>A0A0A9DWC0_ARUDO</name>
<sequence length="36" mass="4386">MHRNKTHPIHVKTVHDKYYIQQKFLVKEPSNCHIKS</sequence>
<accession>A0A0A9DWC0</accession>
<reference evidence="1" key="2">
    <citation type="journal article" date="2015" name="Data Brief">
        <title>Shoot transcriptome of the giant reed, Arundo donax.</title>
        <authorList>
            <person name="Barrero R.A."/>
            <person name="Guerrero F.D."/>
            <person name="Moolhuijzen P."/>
            <person name="Goolsby J.A."/>
            <person name="Tidwell J."/>
            <person name="Bellgard S.E."/>
            <person name="Bellgard M.I."/>
        </authorList>
    </citation>
    <scope>NUCLEOTIDE SEQUENCE</scope>
    <source>
        <tissue evidence="1">Shoot tissue taken approximately 20 cm above the soil surface</tissue>
    </source>
</reference>
<protein>
    <submittedName>
        <fullName evidence="1">Uncharacterized protein</fullName>
    </submittedName>
</protein>